<dbReference type="Gene3D" id="3.30.565.10">
    <property type="entry name" value="Histidine kinase-like ATPase, C-terminal domain"/>
    <property type="match status" value="1"/>
</dbReference>
<keyword evidence="11" id="KW-0067">ATP-binding</keyword>
<sequence>MSPPHPYRLGHRIHLRPRDHRPGMIARSLLGRTLFVTVLTVLVTHIATLFVFQRFYVAPLLEHTIQDRANHIFSLITALEYLSPTAQSAFIREFDDSEGGVIQSATPDPRRIRSPAPSSRIFLLQQRLQLRYPATRLWITTQGQLPTVWIPLHTTHGDFWYITQRQRFDADFPEKWALLLALVILLGFSSVYWAVYRINRPLRDLTQAAHCIASGQPSLLKITPDIPTEIREVSEAFHTMQHALKNLESNRTIMLAGVSHDLRTPLSRLRLALEMLQLPGPPALDPLIQDLEEIDRIIDQFLDFARDRPHYPLHLRTVAPLAVACQERFVSRGIPVTLDITPNLPRVCFNERALERILNNLLENAIRYGKPPFHLGLHQKGKAVCLVVRDHGEGIPAQEIPHLLQPFTRRESSRGGPPGSGLGLAIVARIVDLHHGTLELRSPPEGGLEVTVRLPLPNDSPPDLTS</sequence>
<dbReference type="InterPro" id="IPR003661">
    <property type="entry name" value="HisK_dim/P_dom"/>
</dbReference>
<dbReference type="PROSITE" id="PS50885">
    <property type="entry name" value="HAMP"/>
    <property type="match status" value="1"/>
</dbReference>
<dbReference type="InterPro" id="IPR005467">
    <property type="entry name" value="His_kinase_dom"/>
</dbReference>
<evidence type="ECO:0000256" key="13">
    <source>
        <dbReference type="ARBA" id="ARBA00023012"/>
    </source>
</evidence>
<gene>
    <name evidence="18" type="ORF">JZL65_12485</name>
</gene>
<protein>
    <recommendedName>
        <fullName evidence="3">histidine kinase</fullName>
        <ecNumber evidence="3">2.7.13.3</ecNumber>
    </recommendedName>
</protein>
<keyword evidence="13" id="KW-0902">Two-component regulatory system</keyword>
<dbReference type="Gene3D" id="1.10.287.130">
    <property type="match status" value="1"/>
</dbReference>
<keyword evidence="8 15" id="KW-0812">Transmembrane</keyword>
<evidence type="ECO:0000313" key="18">
    <source>
        <dbReference type="EMBL" id="QWY77266.1"/>
    </source>
</evidence>
<evidence type="ECO:0000259" key="17">
    <source>
        <dbReference type="PROSITE" id="PS50885"/>
    </source>
</evidence>
<dbReference type="SUPFAM" id="SSF47384">
    <property type="entry name" value="Homodimeric domain of signal transducing histidine kinase"/>
    <property type="match status" value="1"/>
</dbReference>
<evidence type="ECO:0000256" key="11">
    <source>
        <dbReference type="ARBA" id="ARBA00022840"/>
    </source>
</evidence>
<dbReference type="GO" id="GO:0005524">
    <property type="term" value="F:ATP binding"/>
    <property type="evidence" value="ECO:0007669"/>
    <property type="project" value="UniProtKB-KW"/>
</dbReference>
<comment type="catalytic activity">
    <reaction evidence="1">
        <text>ATP + protein L-histidine = ADP + protein N-phospho-L-histidine.</text>
        <dbReference type="EC" id="2.7.13.3"/>
    </reaction>
</comment>
<keyword evidence="4" id="KW-1003">Cell membrane</keyword>
<evidence type="ECO:0000256" key="5">
    <source>
        <dbReference type="ARBA" id="ARBA00022519"/>
    </source>
</evidence>
<accession>A0A9E6MVQ4</accession>
<keyword evidence="7" id="KW-0808">Transferase</keyword>
<feature type="domain" description="HAMP" evidence="17">
    <location>
        <begin position="196"/>
        <end position="249"/>
    </location>
</feature>
<evidence type="ECO:0000256" key="12">
    <source>
        <dbReference type="ARBA" id="ARBA00022989"/>
    </source>
</evidence>
<dbReference type="SMART" id="SM00388">
    <property type="entry name" value="HisKA"/>
    <property type="match status" value="1"/>
</dbReference>
<dbReference type="GO" id="GO:0005886">
    <property type="term" value="C:plasma membrane"/>
    <property type="evidence" value="ECO:0007669"/>
    <property type="project" value="UniProtKB-SubCell"/>
</dbReference>
<dbReference type="SMART" id="SM00387">
    <property type="entry name" value="HATPase_c"/>
    <property type="match status" value="1"/>
</dbReference>
<keyword evidence="6" id="KW-0597">Phosphoprotein</keyword>
<evidence type="ECO:0000256" key="1">
    <source>
        <dbReference type="ARBA" id="ARBA00000085"/>
    </source>
</evidence>
<evidence type="ECO:0000256" key="10">
    <source>
        <dbReference type="ARBA" id="ARBA00022777"/>
    </source>
</evidence>
<dbReference type="SMART" id="SM00304">
    <property type="entry name" value="HAMP"/>
    <property type="match status" value="1"/>
</dbReference>
<dbReference type="CDD" id="cd06225">
    <property type="entry name" value="HAMP"/>
    <property type="match status" value="1"/>
</dbReference>
<comment type="subcellular location">
    <subcellularLocation>
        <location evidence="2">Cell inner membrane</location>
        <topology evidence="2">Multi-pass membrane protein</topology>
    </subcellularLocation>
</comment>
<dbReference type="PROSITE" id="PS50109">
    <property type="entry name" value="HIS_KIN"/>
    <property type="match status" value="1"/>
</dbReference>
<evidence type="ECO:0000259" key="16">
    <source>
        <dbReference type="PROSITE" id="PS50109"/>
    </source>
</evidence>
<dbReference type="InterPro" id="IPR003660">
    <property type="entry name" value="HAMP_dom"/>
</dbReference>
<keyword evidence="9" id="KW-0547">Nucleotide-binding</keyword>
<evidence type="ECO:0000256" key="6">
    <source>
        <dbReference type="ARBA" id="ARBA00022553"/>
    </source>
</evidence>
<dbReference type="AlphaFoldDB" id="A0A9E6MVQ4"/>
<dbReference type="SUPFAM" id="SSF55874">
    <property type="entry name" value="ATPase domain of HSP90 chaperone/DNA topoisomerase II/histidine kinase"/>
    <property type="match status" value="1"/>
</dbReference>
<evidence type="ECO:0000256" key="9">
    <source>
        <dbReference type="ARBA" id="ARBA00022741"/>
    </source>
</evidence>
<dbReference type="Gene3D" id="3.30.450.300">
    <property type="entry name" value="Sensor histidine kinase RisS, periplasmic domain"/>
    <property type="match status" value="1"/>
</dbReference>
<dbReference type="Proteomes" id="UP000683551">
    <property type="component" value="Chromosome"/>
</dbReference>
<dbReference type="PANTHER" id="PTHR44936:SF5">
    <property type="entry name" value="SENSOR HISTIDINE KINASE ENVZ"/>
    <property type="match status" value="1"/>
</dbReference>
<dbReference type="Pfam" id="PF02518">
    <property type="entry name" value="HATPase_c"/>
    <property type="match status" value="1"/>
</dbReference>
<evidence type="ECO:0000256" key="7">
    <source>
        <dbReference type="ARBA" id="ARBA00022679"/>
    </source>
</evidence>
<dbReference type="PANTHER" id="PTHR44936">
    <property type="entry name" value="SENSOR PROTEIN CREC"/>
    <property type="match status" value="1"/>
</dbReference>
<feature type="transmembrane region" description="Helical" evidence="15">
    <location>
        <begin position="29"/>
        <end position="52"/>
    </location>
</feature>
<dbReference type="InterPro" id="IPR004358">
    <property type="entry name" value="Sig_transdc_His_kin-like_C"/>
</dbReference>
<dbReference type="CDD" id="cd00082">
    <property type="entry name" value="HisKA"/>
    <property type="match status" value="1"/>
</dbReference>
<evidence type="ECO:0000256" key="4">
    <source>
        <dbReference type="ARBA" id="ARBA00022475"/>
    </source>
</evidence>
<feature type="transmembrane region" description="Helical" evidence="15">
    <location>
        <begin position="176"/>
        <end position="195"/>
    </location>
</feature>
<dbReference type="RefSeq" id="WP_084190082.1">
    <property type="nucleotide sequence ID" value="NZ_CP053675.1"/>
</dbReference>
<evidence type="ECO:0000256" key="15">
    <source>
        <dbReference type="SAM" id="Phobius"/>
    </source>
</evidence>
<evidence type="ECO:0000256" key="3">
    <source>
        <dbReference type="ARBA" id="ARBA00012438"/>
    </source>
</evidence>
<evidence type="ECO:0000313" key="19">
    <source>
        <dbReference type="Proteomes" id="UP000683551"/>
    </source>
</evidence>
<keyword evidence="5" id="KW-0997">Cell inner membrane</keyword>
<dbReference type="Pfam" id="PF00672">
    <property type="entry name" value="HAMP"/>
    <property type="match status" value="1"/>
</dbReference>
<organism evidence="18 19">
    <name type="scientific">Ferrovum myxofaciens</name>
    <dbReference type="NCBI Taxonomy" id="416213"/>
    <lineage>
        <taxon>Bacteria</taxon>
        <taxon>Pseudomonadati</taxon>
        <taxon>Pseudomonadota</taxon>
        <taxon>Betaproteobacteria</taxon>
        <taxon>Ferrovales</taxon>
        <taxon>Ferrovaceae</taxon>
        <taxon>Ferrovum</taxon>
    </lineage>
</organism>
<dbReference type="EMBL" id="CP071137">
    <property type="protein sequence ID" value="QWY77266.1"/>
    <property type="molecule type" value="Genomic_DNA"/>
</dbReference>
<evidence type="ECO:0000256" key="2">
    <source>
        <dbReference type="ARBA" id="ARBA00004429"/>
    </source>
</evidence>
<keyword evidence="14 15" id="KW-0472">Membrane</keyword>
<keyword evidence="10" id="KW-0418">Kinase</keyword>
<proteinExistence type="predicted"/>
<evidence type="ECO:0000256" key="8">
    <source>
        <dbReference type="ARBA" id="ARBA00022692"/>
    </source>
</evidence>
<dbReference type="PRINTS" id="PR00344">
    <property type="entry name" value="BCTRLSENSOR"/>
</dbReference>
<reference evidence="18" key="1">
    <citation type="submission" date="2021-02" db="EMBL/GenBank/DDBJ databases">
        <title>Comparative genomics of Ferrovum myxofaciens strains, predominant extremophile bacteria forming large biofilm stalactites in acid mine ecosystems.</title>
        <authorList>
            <person name="Burkartova K."/>
            <person name="Ridl J."/>
            <person name="Pajer P."/>
            <person name="Falteisek L."/>
        </authorList>
    </citation>
    <scope>NUCLEOTIDE SEQUENCE</scope>
    <source>
        <strain evidence="18">MI1III</strain>
    </source>
</reference>
<dbReference type="InterPro" id="IPR038421">
    <property type="entry name" value="RisS_PPD_sf"/>
</dbReference>
<dbReference type="InterPro" id="IPR036097">
    <property type="entry name" value="HisK_dim/P_sf"/>
</dbReference>
<feature type="domain" description="Histidine kinase" evidence="16">
    <location>
        <begin position="257"/>
        <end position="458"/>
    </location>
</feature>
<dbReference type="Pfam" id="PF00512">
    <property type="entry name" value="HisKA"/>
    <property type="match status" value="1"/>
</dbReference>
<evidence type="ECO:0000256" key="14">
    <source>
        <dbReference type="ARBA" id="ARBA00023136"/>
    </source>
</evidence>
<dbReference type="EC" id="2.7.13.3" evidence="3"/>
<name>A0A9E6MVQ4_9PROT</name>
<dbReference type="InterPro" id="IPR003594">
    <property type="entry name" value="HATPase_dom"/>
</dbReference>
<dbReference type="InterPro" id="IPR036890">
    <property type="entry name" value="HATPase_C_sf"/>
</dbReference>
<keyword evidence="12 15" id="KW-1133">Transmembrane helix</keyword>
<dbReference type="InterPro" id="IPR050980">
    <property type="entry name" value="2C_sensor_his_kinase"/>
</dbReference>
<dbReference type="GO" id="GO:0000155">
    <property type="term" value="F:phosphorelay sensor kinase activity"/>
    <property type="evidence" value="ECO:0007669"/>
    <property type="project" value="InterPro"/>
</dbReference>